<keyword evidence="1" id="KW-0732">Signal</keyword>
<evidence type="ECO:0000313" key="2">
    <source>
        <dbReference type="EMBL" id="RBP39663.1"/>
    </source>
</evidence>
<dbReference type="EMBL" id="QNRR01000009">
    <property type="protein sequence ID" value="RBP39663.1"/>
    <property type="molecule type" value="Genomic_DNA"/>
</dbReference>
<feature type="signal peptide" evidence="1">
    <location>
        <begin position="1"/>
        <end position="20"/>
    </location>
</feature>
<evidence type="ECO:0008006" key="4">
    <source>
        <dbReference type="Google" id="ProtNLM"/>
    </source>
</evidence>
<dbReference type="Proteomes" id="UP000253426">
    <property type="component" value="Unassembled WGS sequence"/>
</dbReference>
<dbReference type="AlphaFoldDB" id="A0A366HBE8"/>
<protein>
    <recommendedName>
        <fullName evidence="4">Lipoprotein</fullName>
    </recommendedName>
</protein>
<dbReference type="RefSeq" id="WP_113960564.1">
    <property type="nucleotide sequence ID" value="NZ_QNRR01000009.1"/>
</dbReference>
<keyword evidence="3" id="KW-1185">Reference proteome</keyword>
<dbReference type="PROSITE" id="PS51257">
    <property type="entry name" value="PROKAR_LIPOPROTEIN"/>
    <property type="match status" value="1"/>
</dbReference>
<feature type="chain" id="PRO_5016984052" description="Lipoprotein" evidence="1">
    <location>
        <begin position="21"/>
        <end position="60"/>
    </location>
</feature>
<proteinExistence type="predicted"/>
<name>A0A366HBE8_9BACT</name>
<sequence>MTRILTLALAAAALSLSSCAAIKKDCDSCCASKTAAKKECCAKAEKAGKKCATCESGHKH</sequence>
<gene>
    <name evidence="2" type="ORF">DES53_10990</name>
</gene>
<organism evidence="2 3">
    <name type="scientific">Roseimicrobium gellanilyticum</name>
    <dbReference type="NCBI Taxonomy" id="748857"/>
    <lineage>
        <taxon>Bacteria</taxon>
        <taxon>Pseudomonadati</taxon>
        <taxon>Verrucomicrobiota</taxon>
        <taxon>Verrucomicrobiia</taxon>
        <taxon>Verrucomicrobiales</taxon>
        <taxon>Verrucomicrobiaceae</taxon>
        <taxon>Roseimicrobium</taxon>
    </lineage>
</organism>
<reference evidence="2 3" key="1">
    <citation type="submission" date="2018-06" db="EMBL/GenBank/DDBJ databases">
        <title>Genomic Encyclopedia of Type Strains, Phase IV (KMG-IV): sequencing the most valuable type-strain genomes for metagenomic binning, comparative biology and taxonomic classification.</title>
        <authorList>
            <person name="Goeker M."/>
        </authorList>
    </citation>
    <scope>NUCLEOTIDE SEQUENCE [LARGE SCALE GENOMIC DNA]</scope>
    <source>
        <strain evidence="2 3">DSM 25532</strain>
    </source>
</reference>
<evidence type="ECO:0000256" key="1">
    <source>
        <dbReference type="SAM" id="SignalP"/>
    </source>
</evidence>
<comment type="caution">
    <text evidence="2">The sequence shown here is derived from an EMBL/GenBank/DDBJ whole genome shotgun (WGS) entry which is preliminary data.</text>
</comment>
<evidence type="ECO:0000313" key="3">
    <source>
        <dbReference type="Proteomes" id="UP000253426"/>
    </source>
</evidence>
<accession>A0A366HBE8</accession>